<evidence type="ECO:0000256" key="1">
    <source>
        <dbReference type="ARBA" id="ARBA00004389"/>
    </source>
</evidence>
<reference evidence="9" key="1">
    <citation type="journal article" date="2018" name="Nat. Microbiol.">
        <title>Leveraging single-cell genomics to expand the fungal tree of life.</title>
        <authorList>
            <person name="Ahrendt S.R."/>
            <person name="Quandt C.A."/>
            <person name="Ciobanu D."/>
            <person name="Clum A."/>
            <person name="Salamov A."/>
            <person name="Andreopoulos B."/>
            <person name="Cheng J.F."/>
            <person name="Woyke T."/>
            <person name="Pelin A."/>
            <person name="Henrissat B."/>
            <person name="Reynolds N.K."/>
            <person name="Benny G.L."/>
            <person name="Smith M.E."/>
            <person name="James T.Y."/>
            <person name="Grigoriev I.V."/>
        </authorList>
    </citation>
    <scope>NUCLEOTIDE SEQUENCE [LARGE SCALE GENOMIC DNA]</scope>
    <source>
        <strain evidence="9">ATCC 52028</strain>
    </source>
</reference>
<dbReference type="AlphaFoldDB" id="A0A4P9X428"/>
<dbReference type="SUPFAM" id="SSF46565">
    <property type="entry name" value="Chaperone J-domain"/>
    <property type="match status" value="1"/>
</dbReference>
<keyword evidence="2" id="KW-0812">Transmembrane</keyword>
<dbReference type="Pfam" id="PF09320">
    <property type="entry name" value="DUF1977"/>
    <property type="match status" value="1"/>
</dbReference>
<dbReference type="SMART" id="SM00271">
    <property type="entry name" value="DnaJ"/>
    <property type="match status" value="1"/>
</dbReference>
<keyword evidence="4" id="KW-1133">Transmembrane helix</keyword>
<dbReference type="GO" id="GO:0071218">
    <property type="term" value="P:cellular response to misfolded protein"/>
    <property type="evidence" value="ECO:0007669"/>
    <property type="project" value="TreeGrafter"/>
</dbReference>
<evidence type="ECO:0000256" key="2">
    <source>
        <dbReference type="ARBA" id="ARBA00022692"/>
    </source>
</evidence>
<dbReference type="InterPro" id="IPR036869">
    <property type="entry name" value="J_dom_sf"/>
</dbReference>
<dbReference type="CDD" id="cd06257">
    <property type="entry name" value="DnaJ"/>
    <property type="match status" value="1"/>
</dbReference>
<feature type="compositionally biased region" description="Low complexity" evidence="6">
    <location>
        <begin position="59"/>
        <end position="75"/>
    </location>
</feature>
<evidence type="ECO:0000256" key="3">
    <source>
        <dbReference type="ARBA" id="ARBA00022824"/>
    </source>
</evidence>
<dbReference type="OrthoDB" id="1507364at2759"/>
<dbReference type="GO" id="GO:0030544">
    <property type="term" value="F:Hsp70 protein binding"/>
    <property type="evidence" value="ECO:0007669"/>
    <property type="project" value="TreeGrafter"/>
</dbReference>
<dbReference type="Proteomes" id="UP000274922">
    <property type="component" value="Unassembled WGS sequence"/>
</dbReference>
<proteinExistence type="predicted"/>
<dbReference type="GO" id="GO:0005789">
    <property type="term" value="C:endoplasmic reticulum membrane"/>
    <property type="evidence" value="ECO:0007669"/>
    <property type="project" value="UniProtKB-SubCell"/>
</dbReference>
<organism evidence="8 9">
    <name type="scientific">Caulochytrium protostelioides</name>
    <dbReference type="NCBI Taxonomy" id="1555241"/>
    <lineage>
        <taxon>Eukaryota</taxon>
        <taxon>Fungi</taxon>
        <taxon>Fungi incertae sedis</taxon>
        <taxon>Chytridiomycota</taxon>
        <taxon>Chytridiomycota incertae sedis</taxon>
        <taxon>Chytridiomycetes</taxon>
        <taxon>Caulochytriales</taxon>
        <taxon>Caulochytriaceae</taxon>
        <taxon>Caulochytrium</taxon>
    </lineage>
</organism>
<evidence type="ECO:0000313" key="8">
    <source>
        <dbReference type="EMBL" id="RKO99816.1"/>
    </source>
</evidence>
<feature type="domain" description="J" evidence="7">
    <location>
        <begin position="97"/>
        <end position="161"/>
    </location>
</feature>
<evidence type="ECO:0000256" key="4">
    <source>
        <dbReference type="ARBA" id="ARBA00022989"/>
    </source>
</evidence>
<evidence type="ECO:0000313" key="9">
    <source>
        <dbReference type="Proteomes" id="UP000274922"/>
    </source>
</evidence>
<dbReference type="PROSITE" id="PS00636">
    <property type="entry name" value="DNAJ_1"/>
    <property type="match status" value="1"/>
</dbReference>
<dbReference type="InterPro" id="IPR015399">
    <property type="entry name" value="DUF1977_DnaJ-like"/>
</dbReference>
<comment type="subcellular location">
    <subcellularLocation>
        <location evidence="1">Endoplasmic reticulum membrane</location>
        <topology evidence="1">Single-pass membrane protein</topology>
    </subcellularLocation>
</comment>
<dbReference type="InterPro" id="IPR051100">
    <property type="entry name" value="DnaJ_subfamily_B/C"/>
</dbReference>
<dbReference type="PRINTS" id="PR00625">
    <property type="entry name" value="JDOMAIN"/>
</dbReference>
<accession>A0A4P9X428</accession>
<dbReference type="Pfam" id="PF00226">
    <property type="entry name" value="DnaJ"/>
    <property type="match status" value="1"/>
</dbReference>
<dbReference type="InterPro" id="IPR018253">
    <property type="entry name" value="DnaJ_domain_CS"/>
</dbReference>
<dbReference type="Gene3D" id="1.10.287.110">
    <property type="entry name" value="DnaJ domain"/>
    <property type="match status" value="1"/>
</dbReference>
<feature type="compositionally biased region" description="Low complexity" evidence="6">
    <location>
        <begin position="16"/>
        <end position="47"/>
    </location>
</feature>
<evidence type="ECO:0000259" key="7">
    <source>
        <dbReference type="PROSITE" id="PS50076"/>
    </source>
</evidence>
<keyword evidence="9" id="KW-1185">Reference proteome</keyword>
<name>A0A4P9X428_9FUNG</name>
<sequence>MQPSAQADAWIQFLESPAGQSSSTSASQGPAASPRTSSSSSPSPRASQPDLRRRAGYGSTDSLPDASASSSDAQSRPFTQDQVVGINRILAEKKKNNLYAILLIEKSATEGEIKKAYRKLALKFHPDKCGAPGTDDAFKALSHAFQILSDSNKRHVYDTTGQDGTVRGTGGRGPAGFQGRFEGEMTPEDLFNMFFGGAMGGGGAHPFGAAGGSPFGPTFRTHFVPRNRREQPHPNRASQAGNGNSVLFQFLNLLPILALIIFSLLSNIGLPTTGSGPRLPSYTFHPGGRYTQEHSTLQRAVRFYVEPTAWRKAFPSAKETNRSRLRQWEKDIESDYHHYLQAGCQQERAAKQRKIQSCYGLFGVDRDALEEAKAMRTPSCELLTSHFAK</sequence>
<gene>
    <name evidence="8" type="ORF">CXG81DRAFT_13973</name>
</gene>
<dbReference type="PANTHER" id="PTHR43908:SF3">
    <property type="entry name" value="AT29763P-RELATED"/>
    <property type="match status" value="1"/>
</dbReference>
<dbReference type="PROSITE" id="PS50076">
    <property type="entry name" value="DNAJ_2"/>
    <property type="match status" value="1"/>
</dbReference>
<feature type="region of interest" description="Disordered" evidence="6">
    <location>
        <begin position="1"/>
        <end position="79"/>
    </location>
</feature>
<dbReference type="PANTHER" id="PTHR43908">
    <property type="entry name" value="AT29763P-RELATED"/>
    <property type="match status" value="1"/>
</dbReference>
<dbReference type="InterPro" id="IPR001623">
    <property type="entry name" value="DnaJ_domain"/>
</dbReference>
<keyword evidence="5" id="KW-0472">Membrane</keyword>
<evidence type="ECO:0000256" key="5">
    <source>
        <dbReference type="ARBA" id="ARBA00023136"/>
    </source>
</evidence>
<keyword evidence="3" id="KW-0256">Endoplasmic reticulum</keyword>
<dbReference type="STRING" id="1555241.A0A4P9X428"/>
<evidence type="ECO:0000256" key="6">
    <source>
        <dbReference type="SAM" id="MobiDB-lite"/>
    </source>
</evidence>
<protein>
    <recommendedName>
        <fullName evidence="7">J domain-containing protein</fullName>
    </recommendedName>
</protein>
<dbReference type="EMBL" id="ML014254">
    <property type="protein sequence ID" value="RKO99816.1"/>
    <property type="molecule type" value="Genomic_DNA"/>
</dbReference>